<comment type="caution">
    <text evidence="2">The sequence shown here is derived from an EMBL/GenBank/DDBJ whole genome shotgun (WGS) entry which is preliminary data.</text>
</comment>
<dbReference type="OrthoDB" id="9951462at2"/>
<evidence type="ECO:0008006" key="4">
    <source>
        <dbReference type="Google" id="ProtNLM"/>
    </source>
</evidence>
<evidence type="ECO:0000313" key="2">
    <source>
        <dbReference type="EMBL" id="TDT16841.1"/>
    </source>
</evidence>
<protein>
    <recommendedName>
        <fullName evidence="4">Lipoprotein antigen</fullName>
    </recommendedName>
</protein>
<feature type="compositionally biased region" description="Acidic residues" evidence="1">
    <location>
        <begin position="21"/>
        <end position="32"/>
    </location>
</feature>
<proteinExistence type="predicted"/>
<organism evidence="2 3">
    <name type="scientific">Ilumatobacter fluminis</name>
    <dbReference type="NCBI Taxonomy" id="467091"/>
    <lineage>
        <taxon>Bacteria</taxon>
        <taxon>Bacillati</taxon>
        <taxon>Actinomycetota</taxon>
        <taxon>Acidimicrobiia</taxon>
        <taxon>Acidimicrobiales</taxon>
        <taxon>Ilumatobacteraceae</taxon>
        <taxon>Ilumatobacter</taxon>
    </lineage>
</organism>
<accession>A0A4R7I0A0</accession>
<dbReference type="AlphaFoldDB" id="A0A4R7I0A0"/>
<dbReference type="EMBL" id="SOAU01000001">
    <property type="protein sequence ID" value="TDT16841.1"/>
    <property type="molecule type" value="Genomic_DNA"/>
</dbReference>
<keyword evidence="3" id="KW-1185">Reference proteome</keyword>
<feature type="compositionally biased region" description="Acidic residues" evidence="1">
    <location>
        <begin position="39"/>
        <end position="68"/>
    </location>
</feature>
<reference evidence="2 3" key="1">
    <citation type="submission" date="2019-03" db="EMBL/GenBank/DDBJ databases">
        <title>Sequencing the genomes of 1000 actinobacteria strains.</title>
        <authorList>
            <person name="Klenk H.-P."/>
        </authorList>
    </citation>
    <scope>NUCLEOTIDE SEQUENCE [LARGE SCALE GENOMIC DNA]</scope>
    <source>
        <strain evidence="2 3">DSM 18936</strain>
    </source>
</reference>
<feature type="region of interest" description="Disordered" evidence="1">
    <location>
        <begin position="20"/>
        <end position="78"/>
    </location>
</feature>
<gene>
    <name evidence="2" type="ORF">BDK89_2439</name>
</gene>
<sequence>MRRTGTALIAALLVFAGCGGDDTDSTDSDDAAADVSGDAGDDAESGDAESDSDSDADVADADGGDADGGDAPAAGNGTATVVIDGTTYQFAQVEPGPDDDYYTFCSTVAGTLQAVFPLVDDAGTVVEGGELSVIFLEPGGIAADQGESPEFSVSVDQQFWFHEEGQPIDVPADGRSASGTATLLQSGTMNAETGAIETTPFDVTIEMSC</sequence>
<evidence type="ECO:0000256" key="1">
    <source>
        <dbReference type="SAM" id="MobiDB-lite"/>
    </source>
</evidence>
<dbReference type="PROSITE" id="PS51257">
    <property type="entry name" value="PROKAR_LIPOPROTEIN"/>
    <property type="match status" value="1"/>
</dbReference>
<evidence type="ECO:0000313" key="3">
    <source>
        <dbReference type="Proteomes" id="UP000294558"/>
    </source>
</evidence>
<dbReference type="Proteomes" id="UP000294558">
    <property type="component" value="Unassembled WGS sequence"/>
</dbReference>
<name>A0A4R7I0A0_9ACTN</name>
<dbReference type="RefSeq" id="WP_133869177.1">
    <property type="nucleotide sequence ID" value="NZ_SOAU01000001.1"/>
</dbReference>